<organism evidence="1 2">
    <name type="scientific">Synaphobranchus kaupii</name>
    <name type="common">Kaup's arrowtooth eel</name>
    <dbReference type="NCBI Taxonomy" id="118154"/>
    <lineage>
        <taxon>Eukaryota</taxon>
        <taxon>Metazoa</taxon>
        <taxon>Chordata</taxon>
        <taxon>Craniata</taxon>
        <taxon>Vertebrata</taxon>
        <taxon>Euteleostomi</taxon>
        <taxon>Actinopterygii</taxon>
        <taxon>Neopterygii</taxon>
        <taxon>Teleostei</taxon>
        <taxon>Anguilliformes</taxon>
        <taxon>Synaphobranchidae</taxon>
        <taxon>Synaphobranchus</taxon>
    </lineage>
</organism>
<sequence>MKGDTVIPAYLRGSASGVETGWFEQALGCLGILAVGGVGAVVSQRGGSVPSLPVTLSRLLSGVTGVLRALGIEPPHRTRLSAYSPGRSGLLTVMLHTYWTILRLPSPRPIRYTPAKPQDLTPHMFCFDWLM</sequence>
<evidence type="ECO:0000313" key="1">
    <source>
        <dbReference type="EMBL" id="KAJ8341713.1"/>
    </source>
</evidence>
<dbReference type="AlphaFoldDB" id="A0A9Q1IH58"/>
<reference evidence="1" key="1">
    <citation type="journal article" date="2023" name="Science">
        <title>Genome structures resolve the early diversification of teleost fishes.</title>
        <authorList>
            <person name="Parey E."/>
            <person name="Louis A."/>
            <person name="Montfort J."/>
            <person name="Bouchez O."/>
            <person name="Roques C."/>
            <person name="Iampietro C."/>
            <person name="Lluch J."/>
            <person name="Castinel A."/>
            <person name="Donnadieu C."/>
            <person name="Desvignes T."/>
            <person name="Floi Bucao C."/>
            <person name="Jouanno E."/>
            <person name="Wen M."/>
            <person name="Mejri S."/>
            <person name="Dirks R."/>
            <person name="Jansen H."/>
            <person name="Henkel C."/>
            <person name="Chen W.J."/>
            <person name="Zahm M."/>
            <person name="Cabau C."/>
            <person name="Klopp C."/>
            <person name="Thompson A.W."/>
            <person name="Robinson-Rechavi M."/>
            <person name="Braasch I."/>
            <person name="Lecointre G."/>
            <person name="Bobe J."/>
            <person name="Postlethwait J.H."/>
            <person name="Berthelot C."/>
            <person name="Roest Crollius H."/>
            <person name="Guiguen Y."/>
        </authorList>
    </citation>
    <scope>NUCLEOTIDE SEQUENCE</scope>
    <source>
        <strain evidence="1">WJC10195</strain>
    </source>
</reference>
<gene>
    <name evidence="1" type="ORF">SKAU_G00340040</name>
</gene>
<name>A0A9Q1IH58_SYNKA</name>
<accession>A0A9Q1IH58</accession>
<dbReference type="EMBL" id="JAINUF010000015">
    <property type="protein sequence ID" value="KAJ8341713.1"/>
    <property type="molecule type" value="Genomic_DNA"/>
</dbReference>
<evidence type="ECO:0000313" key="2">
    <source>
        <dbReference type="Proteomes" id="UP001152622"/>
    </source>
</evidence>
<protein>
    <submittedName>
        <fullName evidence="1">Uncharacterized protein</fullName>
    </submittedName>
</protein>
<dbReference type="Proteomes" id="UP001152622">
    <property type="component" value="Chromosome 15"/>
</dbReference>
<proteinExistence type="predicted"/>
<keyword evidence="2" id="KW-1185">Reference proteome</keyword>
<comment type="caution">
    <text evidence="1">The sequence shown here is derived from an EMBL/GenBank/DDBJ whole genome shotgun (WGS) entry which is preliminary data.</text>
</comment>